<evidence type="ECO:0000313" key="1">
    <source>
        <dbReference type="EMBL" id="OLY85702.1"/>
    </source>
</evidence>
<dbReference type="OrthoDB" id="10263782at2759"/>
<dbReference type="GO" id="GO:0009235">
    <property type="term" value="P:cobalamin metabolic process"/>
    <property type="evidence" value="ECO:0007669"/>
    <property type="project" value="InterPro"/>
</dbReference>
<dbReference type="AlphaFoldDB" id="A0A1R0H939"/>
<dbReference type="InterPro" id="IPR019362">
    <property type="entry name" value="MMADHC"/>
</dbReference>
<accession>A0A1R0H939</accession>
<comment type="caution">
    <text evidence="1">The sequence shown here is derived from an EMBL/GenBank/DDBJ whole genome shotgun (WGS) entry which is preliminary data.</text>
</comment>
<sequence length="198" mass="22470">MVSLNNRSGVLVEPSVSVFRFPESPEFDARFKIDNKMQKGIFEMQYSIHQIPKMFKSEMKLIFPSLPKDKLSDLLIIPTFQKTSCSLIDWGGETQEEKDRKLLNFYKFGYNLVTALNFFGYWADIICPASGLPVFTTSGSTIYSEVDCCKKLLNYSTVNVGMCNVITHPNWGLQNYPASAFTTAPLELVQEIMFKASL</sequence>
<keyword evidence="2" id="KW-1185">Reference proteome</keyword>
<name>A0A1R0H939_9FUNG</name>
<dbReference type="Pfam" id="PF10229">
    <property type="entry name" value="MMADHC"/>
    <property type="match status" value="1"/>
</dbReference>
<dbReference type="PANTHER" id="PTHR13192:SF3">
    <property type="entry name" value="COBALAMIN TRAFFICKING PROTEIN CBLD"/>
    <property type="match status" value="1"/>
</dbReference>
<organism evidence="1 2">
    <name type="scientific">Smittium mucronatum</name>
    <dbReference type="NCBI Taxonomy" id="133383"/>
    <lineage>
        <taxon>Eukaryota</taxon>
        <taxon>Fungi</taxon>
        <taxon>Fungi incertae sedis</taxon>
        <taxon>Zoopagomycota</taxon>
        <taxon>Kickxellomycotina</taxon>
        <taxon>Harpellomycetes</taxon>
        <taxon>Harpellales</taxon>
        <taxon>Legeriomycetaceae</taxon>
        <taxon>Smittium</taxon>
    </lineage>
</organism>
<dbReference type="STRING" id="133383.A0A1R0H939"/>
<reference evidence="1 2" key="1">
    <citation type="journal article" date="2016" name="Mol. Biol. Evol.">
        <title>Genome-Wide Survey of Gut Fungi (Harpellales) Reveals the First Horizontally Transferred Ubiquitin Gene from a Mosquito Host.</title>
        <authorList>
            <person name="Wang Y."/>
            <person name="White M.M."/>
            <person name="Kvist S."/>
            <person name="Moncalvo J.M."/>
        </authorList>
    </citation>
    <scope>NUCLEOTIDE SEQUENCE [LARGE SCALE GENOMIC DNA]</scope>
    <source>
        <strain evidence="1 2">ALG-7-W6</strain>
    </source>
</reference>
<gene>
    <name evidence="1" type="ORF">AYI68_g100</name>
</gene>
<proteinExistence type="predicted"/>
<dbReference type="Proteomes" id="UP000187455">
    <property type="component" value="Unassembled WGS sequence"/>
</dbReference>
<protein>
    <submittedName>
        <fullName evidence="1">Methylmalonic aciduria and homocystinuria type D-like protein</fullName>
    </submittedName>
</protein>
<dbReference type="EMBL" id="LSSL01000024">
    <property type="protein sequence ID" value="OLY85702.1"/>
    <property type="molecule type" value="Genomic_DNA"/>
</dbReference>
<evidence type="ECO:0000313" key="2">
    <source>
        <dbReference type="Proteomes" id="UP000187455"/>
    </source>
</evidence>
<dbReference type="PANTHER" id="PTHR13192">
    <property type="entry name" value="MY011 PROTEIN"/>
    <property type="match status" value="1"/>
</dbReference>